<dbReference type="PANTHER" id="PTHR11830">
    <property type="entry name" value="40S RIBOSOMAL PROTEIN S3A"/>
    <property type="match status" value="1"/>
</dbReference>
<dbReference type="HAMAP" id="MF_00359">
    <property type="entry name" value="Ribosomal_eS1"/>
    <property type="match status" value="1"/>
</dbReference>
<dbReference type="GO" id="GO:0006412">
    <property type="term" value="P:translation"/>
    <property type="evidence" value="ECO:0007669"/>
    <property type="project" value="UniProtKB-UniRule"/>
</dbReference>
<sequence length="198" mass="22252">MSKSGSSASKDQWAMKEFFTVVSPKYLGNIEIGQTMANSKEAVIGRVVETTLYDITGDISLIHVKIFLQITSVDGNKAYTIFKGHDLTRDYLRSLIRRGTTRIDGRFSVSTKDGYKMIISTIAFTNNRAKTSQEQAVRKIMKDIVYKKAGELNFEQFVQEAVLGKVASEIYNEAKKIVPLRKCEVRKSKLISLPQTPS</sequence>
<evidence type="ECO:0000256" key="1">
    <source>
        <dbReference type="ARBA" id="ARBA00022980"/>
    </source>
</evidence>
<protein>
    <recommendedName>
        <fullName evidence="3">Small ribosomal subunit protein eS1</fullName>
    </recommendedName>
</protein>
<dbReference type="SMART" id="SM01397">
    <property type="entry name" value="Ribosomal_S3Ae"/>
    <property type="match status" value="1"/>
</dbReference>
<dbReference type="KEGG" id="oyw:OdinLCB4_004350"/>
<organism evidence="5 6">
    <name type="scientific">Odinarchaeota yellowstonii (strain LCB_4)</name>
    <dbReference type="NCBI Taxonomy" id="1841599"/>
    <lineage>
        <taxon>Archaea</taxon>
        <taxon>Promethearchaeati</taxon>
        <taxon>Candidatus Odinarchaeota</taxon>
        <taxon>Candidatus Odinarchaeia</taxon>
        <taxon>Candidatus Odinarchaeales</taxon>
        <taxon>Candidatus Odinarchaeaceae</taxon>
        <taxon>Candidatus Odinarchaeum</taxon>
    </lineage>
</organism>
<comment type="similarity">
    <text evidence="3 4">Belongs to the eukaryotic ribosomal protein eS1 family.</text>
</comment>
<reference evidence="5" key="2">
    <citation type="journal article" date="2022" name="Nat. Microbiol.">
        <title>A closed Candidatus Odinarchaeum chromosome exposes Asgard archaeal viruses.</title>
        <authorList>
            <person name="Tamarit D."/>
            <person name="Caceres E.F."/>
            <person name="Krupovic M."/>
            <person name="Nijland R."/>
            <person name="Eme L."/>
            <person name="Robinson N.P."/>
            <person name="Ettema T.J.G."/>
        </authorList>
    </citation>
    <scope>NUCLEOTIDE SEQUENCE</scope>
    <source>
        <strain evidence="5">LCB_4</strain>
    </source>
</reference>
<dbReference type="NCBIfam" id="NF003142">
    <property type="entry name" value="PRK04057.1"/>
    <property type="match status" value="1"/>
</dbReference>
<evidence type="ECO:0000313" key="6">
    <source>
        <dbReference type="Proteomes" id="UP000186851"/>
    </source>
</evidence>
<dbReference type="AlphaFoldDB" id="A0AAF0D136"/>
<dbReference type="InterPro" id="IPR018281">
    <property type="entry name" value="Ribosomal_eS1_CS"/>
</dbReference>
<gene>
    <name evidence="3" type="primary">rps3ae</name>
    <name evidence="5" type="ORF">OdinLCB4_004350</name>
</gene>
<evidence type="ECO:0000256" key="4">
    <source>
        <dbReference type="RuleBase" id="RU000668"/>
    </source>
</evidence>
<dbReference type="InterPro" id="IPR030838">
    <property type="entry name" value="Ribosomal_eS1_arc"/>
</dbReference>
<reference evidence="5" key="1">
    <citation type="journal article" date="2017" name="Nature">
        <title>Asgard archaea illuminate the origin of eukaryotic cellular complexity.</title>
        <authorList>
            <person name="Zaremba-Niedzwiedzka K."/>
            <person name="Caceres E.F."/>
            <person name="Saw J.H."/>
            <person name="Backstrom D."/>
            <person name="Juzokaite L."/>
            <person name="Vancaester E."/>
            <person name="Seitz K.W."/>
            <person name="Anantharaman K."/>
            <person name="Starnawski P."/>
            <person name="Kjeldsen K.U."/>
            <person name="Scott M.B."/>
            <person name="Nunoura T."/>
            <person name="Banfield J.F."/>
            <person name="Schramm A."/>
            <person name="Baker B.J."/>
            <person name="Spang A."/>
            <person name="Ettema T.J.G."/>
        </authorList>
    </citation>
    <scope>NUCLEOTIDE SEQUENCE</scope>
    <source>
        <strain evidence="5">LCB_4</strain>
    </source>
</reference>
<proteinExistence type="inferred from homology"/>
<evidence type="ECO:0000256" key="3">
    <source>
        <dbReference type="HAMAP-Rule" id="MF_00359"/>
    </source>
</evidence>
<dbReference type="Pfam" id="PF01015">
    <property type="entry name" value="Ribosomal_S3Ae"/>
    <property type="match status" value="1"/>
</dbReference>
<accession>A0AAF0D136</accession>
<keyword evidence="1 3" id="KW-0689">Ribosomal protein</keyword>
<dbReference type="GO" id="GO:0005840">
    <property type="term" value="C:ribosome"/>
    <property type="evidence" value="ECO:0007669"/>
    <property type="project" value="UniProtKB-KW"/>
</dbReference>
<dbReference type="GO" id="GO:1990904">
    <property type="term" value="C:ribonucleoprotein complex"/>
    <property type="evidence" value="ECO:0007669"/>
    <property type="project" value="UniProtKB-KW"/>
</dbReference>
<dbReference type="InterPro" id="IPR001593">
    <property type="entry name" value="Ribosomal_eS1"/>
</dbReference>
<dbReference type="PROSITE" id="PS01191">
    <property type="entry name" value="RIBOSOMAL_S3AE"/>
    <property type="match status" value="1"/>
</dbReference>
<dbReference type="GO" id="GO:0003735">
    <property type="term" value="F:structural constituent of ribosome"/>
    <property type="evidence" value="ECO:0007669"/>
    <property type="project" value="InterPro"/>
</dbReference>
<dbReference type="EMBL" id="CP091871">
    <property type="protein sequence ID" value="WEU39721.1"/>
    <property type="molecule type" value="Genomic_DNA"/>
</dbReference>
<evidence type="ECO:0000256" key="2">
    <source>
        <dbReference type="ARBA" id="ARBA00023274"/>
    </source>
</evidence>
<name>A0AAF0D136_ODILC</name>
<evidence type="ECO:0000313" key="5">
    <source>
        <dbReference type="EMBL" id="WEU39721.1"/>
    </source>
</evidence>
<dbReference type="Proteomes" id="UP000186851">
    <property type="component" value="Chromosome"/>
</dbReference>
<keyword evidence="2 3" id="KW-0687">Ribonucleoprotein</keyword>